<keyword evidence="2 4" id="KW-0238">DNA-binding</keyword>
<dbReference type="InterPro" id="IPR009057">
    <property type="entry name" value="Homeodomain-like_sf"/>
</dbReference>
<dbReference type="PANTHER" id="PTHR30055">
    <property type="entry name" value="HTH-TYPE TRANSCRIPTIONAL REGULATOR RUTR"/>
    <property type="match status" value="1"/>
</dbReference>
<dbReference type="FunFam" id="1.10.10.60:FF:000141">
    <property type="entry name" value="TetR family transcriptional regulator"/>
    <property type="match status" value="1"/>
</dbReference>
<dbReference type="Pfam" id="PF14246">
    <property type="entry name" value="TetR_C_7"/>
    <property type="match status" value="1"/>
</dbReference>
<organism evidence="6 7">
    <name type="scientific">Acidocella aminolytica 101 = DSM 11237</name>
    <dbReference type="NCBI Taxonomy" id="1120923"/>
    <lineage>
        <taxon>Bacteria</taxon>
        <taxon>Pseudomonadati</taxon>
        <taxon>Pseudomonadota</taxon>
        <taxon>Alphaproteobacteria</taxon>
        <taxon>Acetobacterales</taxon>
        <taxon>Acidocellaceae</taxon>
        <taxon>Acidocella</taxon>
    </lineage>
</organism>
<keyword evidence="1" id="KW-0805">Transcription regulation</keyword>
<evidence type="ECO:0000259" key="5">
    <source>
        <dbReference type="PROSITE" id="PS50977"/>
    </source>
</evidence>
<evidence type="ECO:0000256" key="1">
    <source>
        <dbReference type="ARBA" id="ARBA00023015"/>
    </source>
</evidence>
<dbReference type="Gene3D" id="1.10.357.10">
    <property type="entry name" value="Tetracycline Repressor, domain 2"/>
    <property type="match status" value="1"/>
</dbReference>
<dbReference type="SUPFAM" id="SSF48498">
    <property type="entry name" value="Tetracyclin repressor-like, C-terminal domain"/>
    <property type="match status" value="1"/>
</dbReference>
<evidence type="ECO:0000256" key="4">
    <source>
        <dbReference type="PROSITE-ProRule" id="PRU00335"/>
    </source>
</evidence>
<keyword evidence="7" id="KW-1185">Reference proteome</keyword>
<dbReference type="InterPro" id="IPR039536">
    <property type="entry name" value="TetR_C_Proteobacteria"/>
</dbReference>
<dbReference type="InterPro" id="IPR001647">
    <property type="entry name" value="HTH_TetR"/>
</dbReference>
<proteinExistence type="predicted"/>
<keyword evidence="3" id="KW-0804">Transcription</keyword>
<dbReference type="PROSITE" id="PS01081">
    <property type="entry name" value="HTH_TETR_1"/>
    <property type="match status" value="1"/>
</dbReference>
<evidence type="ECO:0000256" key="3">
    <source>
        <dbReference type="ARBA" id="ARBA00023163"/>
    </source>
</evidence>
<dbReference type="STRING" id="1120923.SAMN02746095_00034"/>
<dbReference type="InterPro" id="IPR036271">
    <property type="entry name" value="Tet_transcr_reg_TetR-rel_C_sf"/>
</dbReference>
<dbReference type="GO" id="GO:0000976">
    <property type="term" value="F:transcription cis-regulatory region binding"/>
    <property type="evidence" value="ECO:0007669"/>
    <property type="project" value="TreeGrafter"/>
</dbReference>
<dbReference type="Gene3D" id="1.10.10.60">
    <property type="entry name" value="Homeodomain-like"/>
    <property type="match status" value="1"/>
</dbReference>
<comment type="caution">
    <text evidence="6">The sequence shown here is derived from an EMBL/GenBank/DDBJ whole genome shotgun (WGS) entry which is preliminary data.</text>
</comment>
<evidence type="ECO:0000313" key="6">
    <source>
        <dbReference type="EMBL" id="GAN80356.1"/>
    </source>
</evidence>
<dbReference type="SUPFAM" id="SSF46689">
    <property type="entry name" value="Homeodomain-like"/>
    <property type="match status" value="1"/>
</dbReference>
<dbReference type="PROSITE" id="PS50977">
    <property type="entry name" value="HTH_TETR_2"/>
    <property type="match status" value="1"/>
</dbReference>
<dbReference type="PRINTS" id="PR00455">
    <property type="entry name" value="HTHTETR"/>
</dbReference>
<dbReference type="InterPro" id="IPR050109">
    <property type="entry name" value="HTH-type_TetR-like_transc_reg"/>
</dbReference>
<evidence type="ECO:0000256" key="2">
    <source>
        <dbReference type="ARBA" id="ARBA00023125"/>
    </source>
</evidence>
<dbReference type="Pfam" id="PF00440">
    <property type="entry name" value="TetR_N"/>
    <property type="match status" value="1"/>
</dbReference>
<accession>A0A0D6PG53</accession>
<reference evidence="6 7" key="1">
    <citation type="submission" date="2012-11" db="EMBL/GenBank/DDBJ databases">
        <title>Whole genome sequence of Acidocella aminolytica 101 = DSM 11237.</title>
        <authorList>
            <person name="Azuma Y."/>
            <person name="Higashiura N."/>
            <person name="Hirakawa H."/>
            <person name="Matsushita K."/>
        </authorList>
    </citation>
    <scope>NUCLEOTIDE SEQUENCE [LARGE SCALE GENOMIC DNA]</scope>
    <source>
        <strain evidence="7">101 / DSM 11237</strain>
    </source>
</reference>
<sequence length="200" mass="21971">MRRKTETRRFSFVEAARKLFVAQGFGAVTMEAIAAEAGASKATLYGYFSGKEALFEAFVVEAGEGGIAALDASREESDVRSSLVRLGVAYLDLVTRPEVMAVHRLIIGESGRHPQLVRIFYENGPRLTLLSVCGVIDRFMDEGFLRRAEPRKAGLNFQSLCDAAGQVGRQLWGLDKRPDAKTRKAAAEEAVDIFLAAYLH</sequence>
<dbReference type="RefSeq" id="WP_048878768.1">
    <property type="nucleotide sequence ID" value="NZ_BANC01000044.1"/>
</dbReference>
<gene>
    <name evidence="6" type="ORF">Aam_045_030</name>
</gene>
<dbReference type="AlphaFoldDB" id="A0A0D6PG53"/>
<dbReference type="Proteomes" id="UP000032668">
    <property type="component" value="Unassembled WGS sequence"/>
</dbReference>
<feature type="domain" description="HTH tetR-type" evidence="5">
    <location>
        <begin position="6"/>
        <end position="66"/>
    </location>
</feature>
<evidence type="ECO:0000313" key="7">
    <source>
        <dbReference type="Proteomes" id="UP000032668"/>
    </source>
</evidence>
<name>A0A0D6PG53_9PROT</name>
<dbReference type="InterPro" id="IPR023772">
    <property type="entry name" value="DNA-bd_HTH_TetR-type_CS"/>
</dbReference>
<dbReference type="GO" id="GO:0003700">
    <property type="term" value="F:DNA-binding transcription factor activity"/>
    <property type="evidence" value="ECO:0007669"/>
    <property type="project" value="TreeGrafter"/>
</dbReference>
<dbReference type="PANTHER" id="PTHR30055:SF146">
    <property type="entry name" value="HTH-TYPE TRANSCRIPTIONAL DUAL REGULATOR CECR"/>
    <property type="match status" value="1"/>
</dbReference>
<protein>
    <submittedName>
        <fullName evidence="6">Transcriptional regulator TetR</fullName>
    </submittedName>
</protein>
<feature type="DNA-binding region" description="H-T-H motif" evidence="4">
    <location>
        <begin position="29"/>
        <end position="48"/>
    </location>
</feature>
<dbReference type="OrthoDB" id="9816431at2"/>
<dbReference type="EMBL" id="BANC01000044">
    <property type="protein sequence ID" value="GAN80356.1"/>
    <property type="molecule type" value="Genomic_DNA"/>
</dbReference>